<gene>
    <name evidence="3" type="ORF">SARC_13759</name>
</gene>
<dbReference type="EMBL" id="KQ245294">
    <property type="protein sequence ID" value="KNC73682.1"/>
    <property type="molecule type" value="Genomic_DNA"/>
</dbReference>
<organism evidence="3 4">
    <name type="scientific">Sphaeroforma arctica JP610</name>
    <dbReference type="NCBI Taxonomy" id="667725"/>
    <lineage>
        <taxon>Eukaryota</taxon>
        <taxon>Ichthyosporea</taxon>
        <taxon>Ichthyophonida</taxon>
        <taxon>Sphaeroforma</taxon>
    </lineage>
</organism>
<evidence type="ECO:0000259" key="2">
    <source>
        <dbReference type="Pfam" id="PF02141"/>
    </source>
</evidence>
<name>A0A0L0FAE2_9EUKA</name>
<evidence type="ECO:0000313" key="3">
    <source>
        <dbReference type="EMBL" id="KNC73682.1"/>
    </source>
</evidence>
<protein>
    <recommendedName>
        <fullName evidence="2">cDENN domain-containing protein</fullName>
    </recommendedName>
</protein>
<dbReference type="RefSeq" id="XP_014147584.1">
    <property type="nucleotide sequence ID" value="XM_014292109.1"/>
</dbReference>
<dbReference type="InterPro" id="IPR051696">
    <property type="entry name" value="DENN_Domain_GEFs"/>
</dbReference>
<dbReference type="GO" id="GO:0031410">
    <property type="term" value="C:cytoplasmic vesicle"/>
    <property type="evidence" value="ECO:0007669"/>
    <property type="project" value="TreeGrafter"/>
</dbReference>
<dbReference type="GO" id="GO:0032483">
    <property type="term" value="P:regulation of Rab protein signal transduction"/>
    <property type="evidence" value="ECO:0007669"/>
    <property type="project" value="TreeGrafter"/>
</dbReference>
<dbReference type="OrthoDB" id="6019893at2759"/>
<dbReference type="GeneID" id="25914263"/>
<accession>A0A0L0FAE2</accession>
<feature type="domain" description="cDENN" evidence="2">
    <location>
        <begin position="1"/>
        <end position="50"/>
    </location>
</feature>
<dbReference type="Proteomes" id="UP000054560">
    <property type="component" value="Unassembled WGS sequence"/>
</dbReference>
<feature type="transmembrane region" description="Helical" evidence="1">
    <location>
        <begin position="6"/>
        <end position="24"/>
    </location>
</feature>
<dbReference type="PANTHER" id="PTHR12296:SF21">
    <property type="entry name" value="DENN DOMAIN-CONTAINING PROTEIN 3"/>
    <property type="match status" value="1"/>
</dbReference>
<evidence type="ECO:0000313" key="4">
    <source>
        <dbReference type="Proteomes" id="UP000054560"/>
    </source>
</evidence>
<keyword evidence="1" id="KW-0812">Transmembrane</keyword>
<dbReference type="Gene3D" id="3.40.50.11500">
    <property type="match status" value="1"/>
</dbReference>
<dbReference type="AlphaFoldDB" id="A0A0L0FAE2"/>
<keyword evidence="1" id="KW-0472">Membrane</keyword>
<keyword evidence="1" id="KW-1133">Transmembrane helix</keyword>
<dbReference type="InterPro" id="IPR043153">
    <property type="entry name" value="DENN_C"/>
</dbReference>
<evidence type="ECO:0000256" key="1">
    <source>
        <dbReference type="SAM" id="Phobius"/>
    </source>
</evidence>
<dbReference type="Pfam" id="PF02141">
    <property type="entry name" value="DENN"/>
    <property type="match status" value="1"/>
</dbReference>
<proteinExistence type="predicted"/>
<feature type="non-terminal residue" evidence="3">
    <location>
        <position position="1"/>
    </location>
</feature>
<dbReference type="InterPro" id="IPR001194">
    <property type="entry name" value="cDENN_dom"/>
</dbReference>
<keyword evidence="4" id="KW-1185">Reference proteome</keyword>
<feature type="non-terminal residue" evidence="3">
    <location>
        <position position="70"/>
    </location>
</feature>
<reference evidence="3 4" key="1">
    <citation type="submission" date="2011-02" db="EMBL/GenBank/DDBJ databases">
        <title>The Genome Sequence of Sphaeroforma arctica JP610.</title>
        <authorList>
            <consortium name="The Broad Institute Genome Sequencing Platform"/>
            <person name="Russ C."/>
            <person name="Cuomo C."/>
            <person name="Young S.K."/>
            <person name="Zeng Q."/>
            <person name="Gargeya S."/>
            <person name="Alvarado L."/>
            <person name="Berlin A."/>
            <person name="Chapman S.B."/>
            <person name="Chen Z."/>
            <person name="Freedman E."/>
            <person name="Gellesch M."/>
            <person name="Goldberg J."/>
            <person name="Griggs A."/>
            <person name="Gujja S."/>
            <person name="Heilman E."/>
            <person name="Heiman D."/>
            <person name="Howarth C."/>
            <person name="Mehta T."/>
            <person name="Neiman D."/>
            <person name="Pearson M."/>
            <person name="Roberts A."/>
            <person name="Saif S."/>
            <person name="Shea T."/>
            <person name="Shenoy N."/>
            <person name="Sisk P."/>
            <person name="Stolte C."/>
            <person name="Sykes S."/>
            <person name="White J."/>
            <person name="Yandava C."/>
            <person name="Burger G."/>
            <person name="Gray M.W."/>
            <person name="Holland P.W.H."/>
            <person name="King N."/>
            <person name="Lang F.B.F."/>
            <person name="Roger A.J."/>
            <person name="Ruiz-Trillo I."/>
            <person name="Haas B."/>
            <person name="Nusbaum C."/>
            <person name="Birren B."/>
        </authorList>
    </citation>
    <scope>NUCLEOTIDE SEQUENCE [LARGE SCALE GENOMIC DNA]</scope>
    <source>
        <strain evidence="3 4">JP610</strain>
    </source>
</reference>
<sequence length="70" mass="7529">HVYIPVLPATLVAFLGAPMPYLIGMDAKYKSIAMNEGGMGEDIVYANLDEGHLMCASAAAITLPQHIQRK</sequence>
<dbReference type="PANTHER" id="PTHR12296">
    <property type="entry name" value="DENN DOMAIN-CONTAINING PROTEIN 4"/>
    <property type="match status" value="1"/>
</dbReference>